<keyword evidence="1" id="KW-0812">Transmembrane</keyword>
<proteinExistence type="predicted"/>
<feature type="transmembrane region" description="Helical" evidence="1">
    <location>
        <begin position="43"/>
        <end position="70"/>
    </location>
</feature>
<feature type="transmembrane region" description="Helical" evidence="1">
    <location>
        <begin position="7"/>
        <end position="31"/>
    </location>
</feature>
<name>A0ABT9VBK2_9BACI</name>
<dbReference type="EMBL" id="JAUSTQ010000001">
    <property type="protein sequence ID" value="MDQ0158337.1"/>
    <property type="molecule type" value="Genomic_DNA"/>
</dbReference>
<keyword evidence="3" id="KW-1185">Reference proteome</keyword>
<gene>
    <name evidence="2" type="ORF">J2S77_000287</name>
</gene>
<reference evidence="2 3" key="1">
    <citation type="submission" date="2023-07" db="EMBL/GenBank/DDBJ databases">
        <title>Genomic Encyclopedia of Type Strains, Phase IV (KMG-IV): sequencing the most valuable type-strain genomes for metagenomic binning, comparative biology and taxonomic classification.</title>
        <authorList>
            <person name="Goeker M."/>
        </authorList>
    </citation>
    <scope>NUCLEOTIDE SEQUENCE [LARGE SCALE GENOMIC DNA]</scope>
    <source>
        <strain evidence="2 3">DSM 16460</strain>
    </source>
</reference>
<dbReference type="RefSeq" id="WP_306973961.1">
    <property type="nucleotide sequence ID" value="NZ_JAUSTQ010000001.1"/>
</dbReference>
<evidence type="ECO:0000256" key="1">
    <source>
        <dbReference type="SAM" id="Phobius"/>
    </source>
</evidence>
<evidence type="ECO:0000313" key="2">
    <source>
        <dbReference type="EMBL" id="MDQ0158337.1"/>
    </source>
</evidence>
<dbReference type="Pfam" id="PF11188">
    <property type="entry name" value="DUF2975"/>
    <property type="match status" value="1"/>
</dbReference>
<sequence>MKKHSTLFLKLTVALISLPVLIVSILGSYWLVQNPVNPDFAHILYPILIGVYVSVIPFIFALIQAIKLLNYIDHHQAFSNKTVSALNKIKLCAIVISGIYVLILPFVYWIAEIDDAPGLILIGMAFAFAAFVFAVFAALLQRLLTQAIMIKTENDLTV</sequence>
<keyword evidence="1" id="KW-0472">Membrane</keyword>
<evidence type="ECO:0000313" key="3">
    <source>
        <dbReference type="Proteomes" id="UP001224359"/>
    </source>
</evidence>
<dbReference type="InterPro" id="IPR021354">
    <property type="entry name" value="DUF2975"/>
</dbReference>
<keyword evidence="1" id="KW-1133">Transmembrane helix</keyword>
<organism evidence="2 3">
    <name type="scientific">Alkalibacillus salilacus</name>
    <dbReference type="NCBI Taxonomy" id="284582"/>
    <lineage>
        <taxon>Bacteria</taxon>
        <taxon>Bacillati</taxon>
        <taxon>Bacillota</taxon>
        <taxon>Bacilli</taxon>
        <taxon>Bacillales</taxon>
        <taxon>Bacillaceae</taxon>
        <taxon>Alkalibacillus</taxon>
    </lineage>
</organism>
<dbReference type="Proteomes" id="UP001224359">
    <property type="component" value="Unassembled WGS sequence"/>
</dbReference>
<feature type="transmembrane region" description="Helical" evidence="1">
    <location>
        <begin position="117"/>
        <end position="140"/>
    </location>
</feature>
<comment type="caution">
    <text evidence="2">The sequence shown here is derived from an EMBL/GenBank/DDBJ whole genome shotgun (WGS) entry which is preliminary data.</text>
</comment>
<accession>A0ABT9VBK2</accession>
<protein>
    <submittedName>
        <fullName evidence="2">Heme/copper-type cytochrome/quinol oxidase subunit 4</fullName>
    </submittedName>
</protein>
<feature type="transmembrane region" description="Helical" evidence="1">
    <location>
        <begin position="91"/>
        <end position="111"/>
    </location>
</feature>